<gene>
    <name evidence="1" type="ORF">V7S43_006175</name>
</gene>
<organism evidence="1 2">
    <name type="scientific">Phytophthora oleae</name>
    <dbReference type="NCBI Taxonomy" id="2107226"/>
    <lineage>
        <taxon>Eukaryota</taxon>
        <taxon>Sar</taxon>
        <taxon>Stramenopiles</taxon>
        <taxon>Oomycota</taxon>
        <taxon>Peronosporomycetes</taxon>
        <taxon>Peronosporales</taxon>
        <taxon>Peronosporaceae</taxon>
        <taxon>Phytophthora</taxon>
    </lineage>
</organism>
<name>A0ABD3FR07_9STRA</name>
<sequence length="103" mass="11741">MVHIAEPVECLLIPGTSGEFVLGNDLLCMLWIDVERLMDLLAIPLADEVNDDEFDDAVEPTVDYKVVLDEKIRTDVLELVETAIQDGFSREFKKRIDSYRITL</sequence>
<protein>
    <submittedName>
        <fullName evidence="1">Uncharacterized protein</fullName>
    </submittedName>
</protein>
<evidence type="ECO:0000313" key="2">
    <source>
        <dbReference type="Proteomes" id="UP001632037"/>
    </source>
</evidence>
<keyword evidence="2" id="KW-1185">Reference proteome</keyword>
<evidence type="ECO:0000313" key="1">
    <source>
        <dbReference type="EMBL" id="KAL3668886.1"/>
    </source>
</evidence>
<comment type="caution">
    <text evidence="1">The sequence shown here is derived from an EMBL/GenBank/DDBJ whole genome shotgun (WGS) entry which is preliminary data.</text>
</comment>
<accession>A0ABD3FR07</accession>
<dbReference type="AlphaFoldDB" id="A0ABD3FR07"/>
<dbReference type="Proteomes" id="UP001632037">
    <property type="component" value="Unassembled WGS sequence"/>
</dbReference>
<dbReference type="EMBL" id="JBIMZQ010000010">
    <property type="protein sequence ID" value="KAL3668886.1"/>
    <property type="molecule type" value="Genomic_DNA"/>
</dbReference>
<reference evidence="1 2" key="1">
    <citation type="submission" date="2024-09" db="EMBL/GenBank/DDBJ databases">
        <title>Genome sequencing and assembly of Phytophthora oleae, isolate VK10A, causative agent of rot of olive drupes.</title>
        <authorList>
            <person name="Conti Taguali S."/>
            <person name="Riolo M."/>
            <person name="La Spada F."/>
            <person name="Cacciola S.O."/>
            <person name="Dionisio G."/>
        </authorList>
    </citation>
    <scope>NUCLEOTIDE SEQUENCE [LARGE SCALE GENOMIC DNA]</scope>
    <source>
        <strain evidence="1 2">VK10A</strain>
    </source>
</reference>
<proteinExistence type="predicted"/>